<dbReference type="GeneID" id="80540988"/>
<evidence type="ECO:0000313" key="3">
    <source>
        <dbReference type="Proteomes" id="UP001161633"/>
    </source>
</evidence>
<protein>
    <submittedName>
        <fullName evidence="2">G</fullName>
    </submittedName>
</protein>
<reference evidence="2" key="2">
    <citation type="journal article" date="2021" name="Viruses">
        <title>Illuminating the Plant Rhabdovirus Landscape through Metatranscriptomics Data.</title>
        <authorList>
            <person name="Bejerman N."/>
            <person name="Dietzgen R.G."/>
            <person name="Debat H."/>
        </authorList>
    </citation>
    <scope>NUCLEOTIDE SEQUENCE</scope>
</reference>
<keyword evidence="1" id="KW-0812">Transmembrane</keyword>
<keyword evidence="3" id="KW-1185">Reference proteome</keyword>
<name>A0A8D9UIV9_9RHAB</name>
<organism evidence="2 3">
    <name type="scientific">Rhododendron delavayi virus 1</name>
    <dbReference type="NCBI Taxonomy" id="2793739"/>
    <lineage>
        <taxon>Viruses</taxon>
        <taxon>Riboviria</taxon>
        <taxon>Orthornavirae</taxon>
        <taxon>Negarnaviricota</taxon>
        <taxon>Haploviricotina</taxon>
        <taxon>Monjiviricetes</taxon>
        <taxon>Mononegavirales</taxon>
        <taxon>Rhabdoviridae</taxon>
        <taxon>Betarhabdovirinae</taxon>
        <taxon>Betanucleorhabdovirus</taxon>
        <taxon>Betanucleorhabdovirus rhododendri</taxon>
    </lineage>
</organism>
<evidence type="ECO:0000256" key="1">
    <source>
        <dbReference type="SAM" id="Phobius"/>
    </source>
</evidence>
<proteinExistence type="predicted"/>
<accession>A0A8D9UIV9</accession>
<evidence type="ECO:0000313" key="2">
    <source>
        <dbReference type="EMBL" id="DAF42307.1"/>
    </source>
</evidence>
<dbReference type="Proteomes" id="UP001161633">
    <property type="component" value="Segment"/>
</dbReference>
<reference evidence="2" key="1">
    <citation type="journal article" date="2021" name="J. Anim. Genet.">
        <title>Illuminating the plant rhabdovirus landscape through metatranscriptomics data.</title>
        <authorList>
            <person name="Bejerman N."/>
            <person name="Dietzgen R.G."/>
            <person name="Debat H."/>
        </authorList>
    </citation>
    <scope>NUCLEOTIDE SEQUENCE</scope>
</reference>
<dbReference type="EMBL" id="BK014301">
    <property type="protein sequence ID" value="DAF42307.1"/>
    <property type="molecule type" value="Viral_cRNA"/>
</dbReference>
<feature type="transmembrane region" description="Helical" evidence="1">
    <location>
        <begin position="557"/>
        <end position="577"/>
    </location>
</feature>
<sequence length="636" mass="73049">MDVIRQFMVLFLIRLIISPTMKGEVLDDFNSYRKSSLANNPTKSDWAIKNNASHLYQPYYTCSSRSSTKGLTTNAWQYSCKQACLNEQKETEITIAIMKWDFKTDKIPVYKIITHETCYTSHENIWGYCSFTKDRKLVRAGKKDIDYLTDFIIKGKKKIEGMETIITSKHPDCDYLSDKTSCSNDYTITKEEGSYIKKSEVEKIAIYTSGVQAEKSWGFLQMNEISWVWDKDDASTSKYCGWKQTSEVKCNMVETSDILQCPDIGYSFHIHDLRKQHTCIGEIYDVHGPLPFLFKDSLTQKQRGEIESEVIKNKQDPDIAFIKGVNKAFKELESSQCSAICDLFARATRGDTDNVLDTPIGTWRIDISDPHHHLFIPCLPTNDWRLISPLLPCNDPNSLQIINMMTKSQARWDAGRDFMIEGDKCDTPQANPKSDRSLYHLVSKGMPFDISFWNGDTAEFKYPYDHPIWIKRHAPHAINPGWLSKVKFDVSMVHSKGDVSDMLTSMVRSVQSQIKVGDAAHKSTYHLIFEEVLGGIEGALSNCASWVMSVFTDIRRMVTFALSSMILFLIYWTIMLVRKKMSKVKPQKDAVPLKSLLKKVTIVDNRETRAGRRRSRSRSRKSRGEILEDLQNQDHY</sequence>
<keyword evidence="1" id="KW-0472">Membrane</keyword>
<dbReference type="KEGG" id="vg:80540988"/>
<keyword evidence="1" id="KW-1133">Transmembrane helix</keyword>
<dbReference type="RefSeq" id="YP_010802267.1">
    <property type="nucleotide sequence ID" value="NC_076974.1"/>
</dbReference>